<dbReference type="AlphaFoldDB" id="A0A6G8KZP7"/>
<dbReference type="EMBL" id="CP035810">
    <property type="protein sequence ID" value="QIN30045.1"/>
    <property type="molecule type" value="Genomic_DNA"/>
</dbReference>
<organism evidence="4 5">
    <name type="scientific">Brevibacterium luteolum</name>
    <dbReference type="NCBI Taxonomy" id="199591"/>
    <lineage>
        <taxon>Bacteria</taxon>
        <taxon>Bacillati</taxon>
        <taxon>Actinomycetota</taxon>
        <taxon>Actinomycetes</taxon>
        <taxon>Micrococcales</taxon>
        <taxon>Brevibacteriaceae</taxon>
        <taxon>Brevibacterium</taxon>
    </lineage>
</organism>
<feature type="transmembrane region" description="Helical" evidence="2">
    <location>
        <begin position="251"/>
        <end position="270"/>
    </location>
</feature>
<feature type="region of interest" description="Disordered" evidence="1">
    <location>
        <begin position="217"/>
        <end position="245"/>
    </location>
</feature>
<evidence type="ECO:0000313" key="5">
    <source>
        <dbReference type="Proteomes" id="UP000501518"/>
    </source>
</evidence>
<feature type="compositionally biased region" description="Low complexity" evidence="1">
    <location>
        <begin position="81"/>
        <end position="117"/>
    </location>
</feature>
<feature type="compositionally biased region" description="Low complexity" evidence="1">
    <location>
        <begin position="219"/>
        <end position="231"/>
    </location>
</feature>
<dbReference type="Proteomes" id="UP000501518">
    <property type="component" value="Chromosome"/>
</dbReference>
<feature type="chain" id="PRO_5026327687" description="Gram-positive cocci surface proteins LPxTG domain-containing protein" evidence="3">
    <location>
        <begin position="26"/>
        <end position="275"/>
    </location>
</feature>
<keyword evidence="3" id="KW-0732">Signal</keyword>
<reference evidence="4 5" key="1">
    <citation type="submission" date="2019-02" db="EMBL/GenBank/DDBJ databases">
        <title>Complete Genome Sequence and Methylome Analysis of Brevibacterium luteolum NEB1784.</title>
        <authorList>
            <person name="Fomenkov A."/>
            <person name="Roberts R.J."/>
        </authorList>
    </citation>
    <scope>NUCLEOTIDE SEQUENCE [LARGE SCALE GENOMIC DNA]</scope>
    <source>
        <strain evidence="4 5">NEB1784</strain>
    </source>
</reference>
<keyword evidence="2" id="KW-1133">Transmembrane helix</keyword>
<dbReference type="RefSeq" id="WP_165884430.1">
    <property type="nucleotide sequence ID" value="NZ_CP035810.1"/>
</dbReference>
<evidence type="ECO:0000313" key="4">
    <source>
        <dbReference type="EMBL" id="QIN30045.1"/>
    </source>
</evidence>
<evidence type="ECO:0000256" key="3">
    <source>
        <dbReference type="SAM" id="SignalP"/>
    </source>
</evidence>
<proteinExistence type="predicted"/>
<keyword evidence="2" id="KW-0472">Membrane</keyword>
<dbReference type="KEGG" id="blut:EW640_12755"/>
<keyword evidence="2" id="KW-0812">Transmembrane</keyword>
<accession>A0A6G8KZP7</accession>
<feature type="signal peptide" evidence="3">
    <location>
        <begin position="1"/>
        <end position="25"/>
    </location>
</feature>
<protein>
    <recommendedName>
        <fullName evidence="6">Gram-positive cocci surface proteins LPxTG domain-containing protein</fullName>
    </recommendedName>
</protein>
<sequence length="275" mass="27529">MRLSRTCAAVLIAFTMSAGATPALAQPADDAMQATGERLGSSTAEDRSPAPEQTVPDTSATAPDSTHEHSADESGDFTQSPATPEAETPQPAATGDTTATEPAPATETATGTSGTEEATAEKTLTIEPGTLSASDFVREDAVIISATGCQPDADATMTVIPQGMNVGNYSETATVDADGVVAFSVHGQHDMMAQTYAGGYAVTVACAGDDQRTGSFTVTADAAPTPSAGPTGTSGGQDSRGARLPRTGSDLLAAAAGAILLTVGTASVVFTRRRG</sequence>
<evidence type="ECO:0008006" key="6">
    <source>
        <dbReference type="Google" id="ProtNLM"/>
    </source>
</evidence>
<evidence type="ECO:0000256" key="1">
    <source>
        <dbReference type="SAM" id="MobiDB-lite"/>
    </source>
</evidence>
<evidence type="ECO:0000256" key="2">
    <source>
        <dbReference type="SAM" id="Phobius"/>
    </source>
</evidence>
<name>A0A6G8KZP7_9MICO</name>
<gene>
    <name evidence="4" type="ORF">EW640_12755</name>
</gene>
<feature type="region of interest" description="Disordered" evidence="1">
    <location>
        <begin position="27"/>
        <end position="121"/>
    </location>
</feature>
<feature type="compositionally biased region" description="Polar residues" evidence="1">
    <location>
        <begin position="55"/>
        <end position="64"/>
    </location>
</feature>